<dbReference type="Pfam" id="PF21716">
    <property type="entry name" value="dnstrm_HI1420"/>
    <property type="match status" value="1"/>
</dbReference>
<dbReference type="InterPro" id="IPR010982">
    <property type="entry name" value="Lambda_DNA-bd_dom_sf"/>
</dbReference>
<name>A0ABX3KP40_SALCS</name>
<proteinExistence type="predicted"/>
<keyword evidence="3" id="KW-1185">Reference proteome</keyword>
<dbReference type="PROSITE" id="PS50943">
    <property type="entry name" value="HTH_CROC1"/>
    <property type="match status" value="1"/>
</dbReference>
<dbReference type="NCBIfam" id="TIGR02684">
    <property type="entry name" value="dnstrm_HI1420"/>
    <property type="match status" value="1"/>
</dbReference>
<dbReference type="SUPFAM" id="SSF47413">
    <property type="entry name" value="lambda repressor-like DNA-binding domains"/>
    <property type="match status" value="1"/>
</dbReference>
<evidence type="ECO:0000259" key="1">
    <source>
        <dbReference type="PROSITE" id="PS50943"/>
    </source>
</evidence>
<dbReference type="InterPro" id="IPR001387">
    <property type="entry name" value="Cro/C1-type_HTH"/>
</dbReference>
<sequence length="103" mass="11018">MTTTPKPPFHTFDPAAFLDNQEALQAYLDEAVQTGDPAFIADALGVIARAKGMADIAKQTGLSRETLYRTLSQKGNPNLKTLIAIVDALGVELRLGDSESVES</sequence>
<organism evidence="2 3">
    <name type="scientific">Salinivibrio costicola subsp. alcaliphilus</name>
    <dbReference type="NCBI Taxonomy" id="272773"/>
    <lineage>
        <taxon>Bacteria</taxon>
        <taxon>Pseudomonadati</taxon>
        <taxon>Pseudomonadota</taxon>
        <taxon>Gammaproteobacteria</taxon>
        <taxon>Vibrionales</taxon>
        <taxon>Vibrionaceae</taxon>
        <taxon>Salinivibrio</taxon>
    </lineage>
</organism>
<dbReference type="Proteomes" id="UP000189431">
    <property type="component" value="Unassembled WGS sequence"/>
</dbReference>
<reference evidence="3" key="1">
    <citation type="submission" date="2017-01" db="EMBL/GenBank/DDBJ databases">
        <title>Draft genome of the species Salinivibrio costicola subsp. alcaliphilus.</title>
        <authorList>
            <person name="Lopez-Hermoso C."/>
            <person name="De La Haba R."/>
            <person name="Sanchez-Porro C."/>
            <person name="Ventosa A."/>
        </authorList>
    </citation>
    <scope>NUCLEOTIDE SEQUENCE [LARGE SCALE GENOMIC DNA]</scope>
    <source>
        <strain evidence="3">CBH448</strain>
    </source>
</reference>
<dbReference type="EMBL" id="MUFR01000030">
    <property type="protein sequence ID" value="OOF33440.1"/>
    <property type="molecule type" value="Genomic_DNA"/>
</dbReference>
<feature type="domain" description="HTH cro/C1-type" evidence="1">
    <location>
        <begin position="53"/>
        <end position="98"/>
    </location>
</feature>
<evidence type="ECO:0000313" key="3">
    <source>
        <dbReference type="Proteomes" id="UP000189431"/>
    </source>
</evidence>
<dbReference type="PANTHER" id="PTHR40275">
    <property type="entry name" value="SSL7038 PROTEIN"/>
    <property type="match status" value="1"/>
</dbReference>
<dbReference type="InterPro" id="IPR014057">
    <property type="entry name" value="HI1420"/>
</dbReference>
<accession>A0ABX3KP40</accession>
<dbReference type="PANTHER" id="PTHR40275:SF1">
    <property type="entry name" value="SSL7038 PROTEIN"/>
    <property type="match status" value="1"/>
</dbReference>
<comment type="caution">
    <text evidence="2">The sequence shown here is derived from an EMBL/GenBank/DDBJ whole genome shotgun (WGS) entry which is preliminary data.</text>
</comment>
<protein>
    <submittedName>
        <fullName evidence="2">Addiction module antidote protein</fullName>
    </submittedName>
</protein>
<evidence type="ECO:0000313" key="2">
    <source>
        <dbReference type="EMBL" id="OOF33440.1"/>
    </source>
</evidence>
<dbReference type="CDD" id="cd00093">
    <property type="entry name" value="HTH_XRE"/>
    <property type="match status" value="1"/>
</dbReference>
<dbReference type="Gene3D" id="1.10.260.40">
    <property type="entry name" value="lambda repressor-like DNA-binding domains"/>
    <property type="match status" value="1"/>
</dbReference>
<gene>
    <name evidence="2" type="ORF">BZJ21_11045</name>
</gene>
<dbReference type="RefSeq" id="WP_077669796.1">
    <property type="nucleotide sequence ID" value="NZ_MUFR01000030.1"/>
</dbReference>